<dbReference type="InterPro" id="IPR033985">
    <property type="entry name" value="SusD-like_N"/>
</dbReference>
<proteinExistence type="predicted"/>
<organism evidence="2 3">
    <name type="scientific">Tannerella forsythia</name>
    <name type="common">Bacteroides forsythus</name>
    <dbReference type="NCBI Taxonomy" id="28112"/>
    <lineage>
        <taxon>Bacteria</taxon>
        <taxon>Pseudomonadati</taxon>
        <taxon>Bacteroidota</taxon>
        <taxon>Bacteroidia</taxon>
        <taxon>Bacteroidales</taxon>
        <taxon>Tannerellaceae</taxon>
        <taxon>Tannerella</taxon>
    </lineage>
</organism>
<sequence>MNQIIFKMKKTIFHIGIFFAALGLVTACDTFLDEMPDRRTEIDTNSKVGELLVSAYPTVDPMMIYEHRTDNAMDNGKQYGTPDQTLVENYYWDDISDTSWDGPEMLWNSCYSAIAAANQALEAIEQLGESDENRPFKGEALLCRAYAHFLLVNTFCQPYNASTAGNDPGIPYVEKPETVVGTTYERGTVQTVYEKLAADIETGYPLINDHAYKVTHYHFNKKAASAFATRFYLFYGKYDLALRYADMTIETNPSANLRDLKYYQSLTSISEWRDRFISKDEPANIMLVALRSRWGRTYRSQRYGVSTAITSLLTYRSSGPWGNNALPDMGYLWSGSGSPIAYQPKYNEIFEITDQTARTGQPHVVQMAFTVDETLMCRAEANIMLKNYEAAAQDLSYWYVKKGGKAATVEQIVAYYNARAISEQAALAKGELSPWLLMVKPFHTAFIVEAGTQERMLQGVLHARRIETMYSGLRWLDIRRYGIEVIHNVDEGTPMTLTHDDLRRVIQIPKAVISAGLPPNPR</sequence>
<dbReference type="EMBL" id="RQYN01000002">
    <property type="protein sequence ID" value="RRD79367.1"/>
    <property type="molecule type" value="Genomic_DNA"/>
</dbReference>
<dbReference type="AlphaFoldDB" id="A0A3P1Z8Z9"/>
<evidence type="ECO:0000259" key="1">
    <source>
        <dbReference type="Pfam" id="PF14322"/>
    </source>
</evidence>
<dbReference type="Gene3D" id="1.25.40.390">
    <property type="match status" value="1"/>
</dbReference>
<name>A0A3P1Z8Z9_TANFO</name>
<accession>A0A3P1Z8Z9</accession>
<evidence type="ECO:0000313" key="2">
    <source>
        <dbReference type="EMBL" id="RRD79367.1"/>
    </source>
</evidence>
<evidence type="ECO:0000313" key="3">
    <source>
        <dbReference type="Proteomes" id="UP000279860"/>
    </source>
</evidence>
<dbReference type="InterPro" id="IPR011990">
    <property type="entry name" value="TPR-like_helical_dom_sf"/>
</dbReference>
<dbReference type="Pfam" id="PF14322">
    <property type="entry name" value="SusD-like_3"/>
    <property type="match status" value="1"/>
</dbReference>
<gene>
    <name evidence="2" type="ORF">EII41_00825</name>
</gene>
<dbReference type="SUPFAM" id="SSF48452">
    <property type="entry name" value="TPR-like"/>
    <property type="match status" value="1"/>
</dbReference>
<comment type="caution">
    <text evidence="2">The sequence shown here is derived from an EMBL/GenBank/DDBJ whole genome shotgun (WGS) entry which is preliminary data.</text>
</comment>
<dbReference type="Proteomes" id="UP000279860">
    <property type="component" value="Unassembled WGS sequence"/>
</dbReference>
<feature type="domain" description="SusD-like N-terminal" evidence="1">
    <location>
        <begin position="31"/>
        <end position="233"/>
    </location>
</feature>
<reference evidence="2 3" key="1">
    <citation type="submission" date="2018-11" db="EMBL/GenBank/DDBJ databases">
        <title>Genomes From Bacteria Associated with the Canine Oral Cavity: a Test Case for Automated Genome-Based Taxonomic Assignment.</title>
        <authorList>
            <person name="Coil D.A."/>
            <person name="Jospin G."/>
            <person name="Darling A.E."/>
            <person name="Wallis C."/>
            <person name="Davis I.J."/>
            <person name="Harris S."/>
            <person name="Eisen J.A."/>
            <person name="Holcombe L.J."/>
            <person name="O'Flynn C."/>
        </authorList>
    </citation>
    <scope>NUCLEOTIDE SEQUENCE [LARGE SCALE GENOMIC DNA]</scope>
    <source>
        <strain evidence="2 3">OH1426_COT-023</strain>
    </source>
</reference>
<protein>
    <submittedName>
        <fullName evidence="2">RagB/SusD family nutrient uptake outer membrane protein</fullName>
    </submittedName>
</protein>
<dbReference type="PROSITE" id="PS51257">
    <property type="entry name" value="PROKAR_LIPOPROTEIN"/>
    <property type="match status" value="1"/>
</dbReference>